<gene>
    <name evidence="3" type="ORF">FF38_06655</name>
</gene>
<dbReference type="SUPFAM" id="SSF57625">
    <property type="entry name" value="Invertebrate chitin-binding proteins"/>
    <property type="match status" value="1"/>
</dbReference>
<reference evidence="3 4" key="1">
    <citation type="journal article" date="2015" name="Nat. Commun.">
        <title>Lucilia cuprina genome unlocks parasitic fly biology to underpin future interventions.</title>
        <authorList>
            <person name="Anstead C.A."/>
            <person name="Korhonen P.K."/>
            <person name="Young N.D."/>
            <person name="Hall R.S."/>
            <person name="Jex A.R."/>
            <person name="Murali S.C."/>
            <person name="Hughes D.S."/>
            <person name="Lee S.F."/>
            <person name="Perry T."/>
            <person name="Stroehlein A.J."/>
            <person name="Ansell B.R."/>
            <person name="Breugelmans B."/>
            <person name="Hofmann A."/>
            <person name="Qu J."/>
            <person name="Dugan S."/>
            <person name="Lee S.L."/>
            <person name="Chao H."/>
            <person name="Dinh H."/>
            <person name="Han Y."/>
            <person name="Doddapaneni H.V."/>
            <person name="Worley K.C."/>
            <person name="Muzny D.M."/>
            <person name="Ioannidis P."/>
            <person name="Waterhouse R.M."/>
            <person name="Zdobnov E.M."/>
            <person name="James P.J."/>
            <person name="Bagnall N.H."/>
            <person name="Kotze A.C."/>
            <person name="Gibbs R.A."/>
            <person name="Richards S."/>
            <person name="Batterham P."/>
            <person name="Gasser R.B."/>
        </authorList>
    </citation>
    <scope>NUCLEOTIDE SEQUENCE [LARGE SCALE GENOMIC DNA]</scope>
    <source>
        <strain evidence="3 4">LS</strain>
        <tissue evidence="3">Full body</tissue>
    </source>
</reference>
<dbReference type="GO" id="GO:0005576">
    <property type="term" value="C:extracellular region"/>
    <property type="evidence" value="ECO:0007669"/>
    <property type="project" value="InterPro"/>
</dbReference>
<proteinExistence type="predicted"/>
<dbReference type="Pfam" id="PF01607">
    <property type="entry name" value="CBM_14"/>
    <property type="match status" value="1"/>
</dbReference>
<protein>
    <recommendedName>
        <fullName evidence="2">Chitin-binding type-2 domain-containing protein</fullName>
    </recommendedName>
</protein>
<evidence type="ECO:0000256" key="1">
    <source>
        <dbReference type="SAM" id="SignalP"/>
    </source>
</evidence>
<feature type="chain" id="PRO_5005536249" description="Chitin-binding type-2 domain-containing protein" evidence="1">
    <location>
        <begin position="19"/>
        <end position="142"/>
    </location>
</feature>
<dbReference type="EMBL" id="JRES01000441">
    <property type="protein sequence ID" value="KNC31100.1"/>
    <property type="molecule type" value="Genomic_DNA"/>
</dbReference>
<sequence>MLIKFWLTVYLFTVAANAESSFGEKYLKLLECQPSSTITPPCLSPSPCPVPTPCPAPAPTSTPGPSTPSGPVPPSCNNCPKPDCSMVPPGTTFPYANHCKLFYQCVAGNALVSVCPNGYWYDRALTKCMLCDLVKNCDAQKD</sequence>
<comment type="caution">
    <text evidence="3">The sequence shown here is derived from an EMBL/GenBank/DDBJ whole genome shotgun (WGS) entry which is preliminary data.</text>
</comment>
<evidence type="ECO:0000313" key="3">
    <source>
        <dbReference type="EMBL" id="KNC31100.1"/>
    </source>
</evidence>
<dbReference type="InterPro" id="IPR036508">
    <property type="entry name" value="Chitin-bd_dom_sf"/>
</dbReference>
<dbReference type="Gene3D" id="2.170.140.10">
    <property type="entry name" value="Chitin binding domain"/>
    <property type="match status" value="1"/>
</dbReference>
<feature type="signal peptide" evidence="1">
    <location>
        <begin position="1"/>
        <end position="18"/>
    </location>
</feature>
<dbReference type="OMA" id="FFWTCVE"/>
<dbReference type="AlphaFoldDB" id="A0A0L0CFS8"/>
<evidence type="ECO:0000259" key="2">
    <source>
        <dbReference type="PROSITE" id="PS50940"/>
    </source>
</evidence>
<name>A0A0L0CFS8_LUCCU</name>
<dbReference type="InterPro" id="IPR002557">
    <property type="entry name" value="Chitin-bd_dom"/>
</dbReference>
<dbReference type="SMART" id="SM00494">
    <property type="entry name" value="ChtBD2"/>
    <property type="match status" value="1"/>
</dbReference>
<accession>A0A0L0CFS8</accession>
<dbReference type="Proteomes" id="UP000037069">
    <property type="component" value="Unassembled WGS sequence"/>
</dbReference>
<feature type="domain" description="Chitin-binding type-2" evidence="2">
    <location>
        <begin position="81"/>
        <end position="139"/>
    </location>
</feature>
<keyword evidence="4" id="KW-1185">Reference proteome</keyword>
<keyword evidence="1" id="KW-0732">Signal</keyword>
<dbReference type="PROSITE" id="PS50940">
    <property type="entry name" value="CHIT_BIND_II"/>
    <property type="match status" value="1"/>
</dbReference>
<organism evidence="3 4">
    <name type="scientific">Lucilia cuprina</name>
    <name type="common">Green bottle fly</name>
    <name type="synonym">Australian sheep blowfly</name>
    <dbReference type="NCBI Taxonomy" id="7375"/>
    <lineage>
        <taxon>Eukaryota</taxon>
        <taxon>Metazoa</taxon>
        <taxon>Ecdysozoa</taxon>
        <taxon>Arthropoda</taxon>
        <taxon>Hexapoda</taxon>
        <taxon>Insecta</taxon>
        <taxon>Pterygota</taxon>
        <taxon>Neoptera</taxon>
        <taxon>Endopterygota</taxon>
        <taxon>Diptera</taxon>
        <taxon>Brachycera</taxon>
        <taxon>Muscomorpha</taxon>
        <taxon>Oestroidea</taxon>
        <taxon>Calliphoridae</taxon>
        <taxon>Luciliinae</taxon>
        <taxon>Lucilia</taxon>
    </lineage>
</organism>
<evidence type="ECO:0000313" key="4">
    <source>
        <dbReference type="Proteomes" id="UP000037069"/>
    </source>
</evidence>
<dbReference type="GO" id="GO:0008061">
    <property type="term" value="F:chitin binding"/>
    <property type="evidence" value="ECO:0007669"/>
    <property type="project" value="InterPro"/>
</dbReference>